<feature type="chain" id="PRO_5045549607" evidence="2">
    <location>
        <begin position="20"/>
        <end position="236"/>
    </location>
</feature>
<proteinExistence type="predicted"/>
<feature type="compositionally biased region" description="Basic and acidic residues" evidence="1">
    <location>
        <begin position="67"/>
        <end position="81"/>
    </location>
</feature>
<keyword evidence="3" id="KW-1185">Reference proteome</keyword>
<dbReference type="RefSeq" id="XP_014661648.1">
    <property type="nucleotide sequence ID" value="XM_014806162.1"/>
</dbReference>
<protein>
    <submittedName>
        <fullName evidence="4">Uncharacterized protein LOC106804817</fullName>
    </submittedName>
</protein>
<feature type="signal peptide" evidence="2">
    <location>
        <begin position="1"/>
        <end position="19"/>
    </location>
</feature>
<accession>A0ABM1DNX7</accession>
<gene>
    <name evidence="4" type="primary">LOC106804817</name>
</gene>
<evidence type="ECO:0000256" key="2">
    <source>
        <dbReference type="SAM" id="SignalP"/>
    </source>
</evidence>
<evidence type="ECO:0000313" key="4">
    <source>
        <dbReference type="RefSeq" id="XP_014661648.1"/>
    </source>
</evidence>
<evidence type="ECO:0000256" key="1">
    <source>
        <dbReference type="SAM" id="MobiDB-lite"/>
    </source>
</evidence>
<sequence>MQAIFLTAALGTLFAEVASINVQKCFECSYGNPYGRNYDPYAYGSSSGGQVGYDNRIGVADEAYDKYDKSRERQTGQRGDRQPQVAGAAPTGQRDKYDGTQWSSWRSTYYEHDDQNKWFSAIVNSEHLLLVNHLKCDEPPDLETWDEGMIKRDCAGPCVKATTRIKGVKVVKRYCHLRTTSDQIDWRKRDQYGCADELVSGYMTSLCYCQTDLCNGSERMHGLLCIAIGLIAVILR</sequence>
<dbReference type="Proteomes" id="UP000695022">
    <property type="component" value="Unplaced"/>
</dbReference>
<organism evidence="3 4">
    <name type="scientific">Priapulus caudatus</name>
    <name type="common">Priapulid worm</name>
    <dbReference type="NCBI Taxonomy" id="37621"/>
    <lineage>
        <taxon>Eukaryota</taxon>
        <taxon>Metazoa</taxon>
        <taxon>Ecdysozoa</taxon>
        <taxon>Scalidophora</taxon>
        <taxon>Priapulida</taxon>
        <taxon>Priapulimorpha</taxon>
        <taxon>Priapulimorphida</taxon>
        <taxon>Priapulidae</taxon>
        <taxon>Priapulus</taxon>
    </lineage>
</organism>
<feature type="region of interest" description="Disordered" evidence="1">
    <location>
        <begin position="67"/>
        <end position="99"/>
    </location>
</feature>
<dbReference type="GeneID" id="106804817"/>
<reference evidence="4" key="1">
    <citation type="submission" date="2025-08" db="UniProtKB">
        <authorList>
            <consortium name="RefSeq"/>
        </authorList>
    </citation>
    <scope>IDENTIFICATION</scope>
</reference>
<evidence type="ECO:0000313" key="3">
    <source>
        <dbReference type="Proteomes" id="UP000695022"/>
    </source>
</evidence>
<keyword evidence="2" id="KW-0732">Signal</keyword>
<name>A0ABM1DNX7_PRICU</name>